<dbReference type="InterPro" id="IPR029068">
    <property type="entry name" value="Glyas_Bleomycin-R_OHBP_Dase"/>
</dbReference>
<comment type="caution">
    <text evidence="2">The sequence shown here is derived from an EMBL/GenBank/DDBJ whole genome shotgun (WGS) entry which is preliminary data.</text>
</comment>
<reference evidence="2" key="1">
    <citation type="journal article" date="2014" name="Int. J. Syst. Evol. Microbiol.">
        <title>Complete genome sequence of Corynebacterium casei LMG S-19264T (=DSM 44701T), isolated from a smear-ripened cheese.</title>
        <authorList>
            <consortium name="US DOE Joint Genome Institute (JGI-PGF)"/>
            <person name="Walter F."/>
            <person name="Albersmeier A."/>
            <person name="Kalinowski J."/>
            <person name="Ruckert C."/>
        </authorList>
    </citation>
    <scope>NUCLEOTIDE SEQUENCE</scope>
    <source>
        <strain evidence="2">JCM 4637</strain>
    </source>
</reference>
<evidence type="ECO:0000313" key="3">
    <source>
        <dbReference type="Proteomes" id="UP000638353"/>
    </source>
</evidence>
<dbReference type="Pfam" id="PF00903">
    <property type="entry name" value="Glyoxalase"/>
    <property type="match status" value="1"/>
</dbReference>
<dbReference type="Proteomes" id="UP000638353">
    <property type="component" value="Unassembled WGS sequence"/>
</dbReference>
<reference evidence="2" key="2">
    <citation type="submission" date="2020-09" db="EMBL/GenBank/DDBJ databases">
        <authorList>
            <person name="Sun Q."/>
            <person name="Ohkuma M."/>
        </authorList>
    </citation>
    <scope>NUCLEOTIDE SEQUENCE</scope>
    <source>
        <strain evidence="2">JCM 4637</strain>
    </source>
</reference>
<dbReference type="InterPro" id="IPR037523">
    <property type="entry name" value="VOC_core"/>
</dbReference>
<proteinExistence type="predicted"/>
<organism evidence="2 3">
    <name type="scientific">Streptomyces finlayi</name>
    <dbReference type="NCBI Taxonomy" id="67296"/>
    <lineage>
        <taxon>Bacteria</taxon>
        <taxon>Bacillati</taxon>
        <taxon>Actinomycetota</taxon>
        <taxon>Actinomycetes</taxon>
        <taxon>Kitasatosporales</taxon>
        <taxon>Streptomycetaceae</taxon>
        <taxon>Streptomyces</taxon>
    </lineage>
</organism>
<protein>
    <submittedName>
        <fullName evidence="2">Glyoxalase</fullName>
    </submittedName>
</protein>
<dbReference type="InterPro" id="IPR004360">
    <property type="entry name" value="Glyas_Fos-R_dOase_dom"/>
</dbReference>
<evidence type="ECO:0000259" key="1">
    <source>
        <dbReference type="PROSITE" id="PS51819"/>
    </source>
</evidence>
<dbReference type="AlphaFoldDB" id="A0A918X030"/>
<sequence>MLVTLAHMSALRAMPLLTVTDLDAAVAAHTRVTGMEVIMNHGWIATLAPPTDHSVQVSLITKDPTGPVNPAASIEVEDLQAALDEARAAGLEVIYGPADEEWGVRRFFYRDGDGNVVNVLAHL</sequence>
<dbReference type="SUPFAM" id="SSF54593">
    <property type="entry name" value="Glyoxalase/Bleomycin resistance protein/Dihydroxybiphenyl dioxygenase"/>
    <property type="match status" value="1"/>
</dbReference>
<dbReference type="EMBL" id="BMVC01000008">
    <property type="protein sequence ID" value="GHC99814.1"/>
    <property type="molecule type" value="Genomic_DNA"/>
</dbReference>
<evidence type="ECO:0000313" key="2">
    <source>
        <dbReference type="EMBL" id="GHC99814.1"/>
    </source>
</evidence>
<accession>A0A918X030</accession>
<dbReference type="PROSITE" id="PS51819">
    <property type="entry name" value="VOC"/>
    <property type="match status" value="1"/>
</dbReference>
<dbReference type="Gene3D" id="3.10.180.10">
    <property type="entry name" value="2,3-Dihydroxybiphenyl 1,2-Dioxygenase, domain 1"/>
    <property type="match status" value="1"/>
</dbReference>
<gene>
    <name evidence="2" type="ORF">GCM10010334_43760</name>
</gene>
<name>A0A918X030_9ACTN</name>
<feature type="domain" description="VOC" evidence="1">
    <location>
        <begin position="9"/>
        <end position="122"/>
    </location>
</feature>